<dbReference type="GO" id="GO:0005634">
    <property type="term" value="C:nucleus"/>
    <property type="evidence" value="ECO:0007669"/>
    <property type="project" value="TreeGrafter"/>
</dbReference>
<dbReference type="Gene3D" id="2.40.40.20">
    <property type="match status" value="1"/>
</dbReference>
<dbReference type="InterPro" id="IPR009010">
    <property type="entry name" value="Asp_de-COase-like_dom_sf"/>
</dbReference>
<organism evidence="2 3">
    <name type="scientific">Morella rubra</name>
    <name type="common">Chinese bayberry</name>
    <dbReference type="NCBI Taxonomy" id="262757"/>
    <lineage>
        <taxon>Eukaryota</taxon>
        <taxon>Viridiplantae</taxon>
        <taxon>Streptophyta</taxon>
        <taxon>Embryophyta</taxon>
        <taxon>Tracheophyta</taxon>
        <taxon>Spermatophyta</taxon>
        <taxon>Magnoliopsida</taxon>
        <taxon>eudicotyledons</taxon>
        <taxon>Gunneridae</taxon>
        <taxon>Pentapetalae</taxon>
        <taxon>rosids</taxon>
        <taxon>fabids</taxon>
        <taxon>Fagales</taxon>
        <taxon>Myricaceae</taxon>
        <taxon>Morella</taxon>
    </lineage>
</organism>
<dbReference type="EMBL" id="RXIC02000025">
    <property type="protein sequence ID" value="KAB1207878.1"/>
    <property type="molecule type" value="Genomic_DNA"/>
</dbReference>
<dbReference type="SUPFAM" id="SSF50692">
    <property type="entry name" value="ADC-like"/>
    <property type="match status" value="1"/>
</dbReference>
<dbReference type="InterPro" id="IPR015915">
    <property type="entry name" value="Kelch-typ_b-propeller"/>
</dbReference>
<dbReference type="AlphaFoldDB" id="A0A6A1V7K8"/>
<dbReference type="InterPro" id="IPR003338">
    <property type="entry name" value="CDC4_N-term_subdom"/>
</dbReference>
<dbReference type="Pfam" id="PF02359">
    <property type="entry name" value="CDC48_N"/>
    <property type="match status" value="1"/>
</dbReference>
<dbReference type="PANTHER" id="PTHR24414">
    <property type="entry name" value="F-BOX/KELCH-REPEAT PROTEIN SKIP4"/>
    <property type="match status" value="1"/>
</dbReference>
<dbReference type="OrthoDB" id="1920254at2759"/>
<dbReference type="PANTHER" id="PTHR24414:SF44">
    <property type="entry name" value="F-BOX DOMAIN-CONTAINING PROTEIN"/>
    <property type="match status" value="1"/>
</dbReference>
<keyword evidence="3" id="KW-1185">Reference proteome</keyword>
<dbReference type="GO" id="GO:0043161">
    <property type="term" value="P:proteasome-mediated ubiquitin-dependent protein catabolic process"/>
    <property type="evidence" value="ECO:0007669"/>
    <property type="project" value="TreeGrafter"/>
</dbReference>
<dbReference type="Proteomes" id="UP000516437">
    <property type="component" value="Chromosome 7"/>
</dbReference>
<sequence length="510" mass="57232">MEREKKVEQEEVEEEEEAPIHGDVLETILSHVHLVDLVPPFHVSMTWKRAVLSSLRHLNPIKPWLIIHTQSSRHPYAMTAHAYDPRSFVWVEIELAPIKYVSDLRSAHSTLLYMQSPFKFAFSFDPLHVTWHHADAPLAWRNDPIVALVGHRVVVAGGTCDIGEDPLPMEIYDLRTGTWDTCKSFPAILIDDAAASTCLSITVDEHRMYVLDKSSGMMYSFDPSTKTWRGPYDLSLGAKVFSSVIGFVNGRMVVLGVIGDSENVKSVKLWEVKSEMSEVSEMGEMPKELVGKLKGDSPRITSIAMTSTGDFVYLHNPLDPAVLVLCEVENGGAESDDAELSDYTLMALNYLERVSFFDFSWVSPSLPFVFCSSPNMANQAESSDSKGTKHDLAILERKKAPNRLIVDEAINDDNSVIALHPKTMEKLQLFRGDTILIKGKKRKDTIYIALADDTCDEAKIRMNKVVRSNLRVRLGDVVSVHQCADVKYGKRVHILPVDDTIEGVNYWQSL</sequence>
<dbReference type="FunFam" id="2.40.40.20:FF:000003">
    <property type="entry name" value="Transitional endoplasmic reticulum ATPase"/>
    <property type="match status" value="1"/>
</dbReference>
<dbReference type="SUPFAM" id="SSF117281">
    <property type="entry name" value="Kelch motif"/>
    <property type="match status" value="1"/>
</dbReference>
<protein>
    <recommendedName>
        <fullName evidence="1">CDC48 N-terminal subdomain domain-containing protein</fullName>
    </recommendedName>
</protein>
<accession>A0A6A1V7K8</accession>
<name>A0A6A1V7K8_9ROSI</name>
<proteinExistence type="predicted"/>
<evidence type="ECO:0000313" key="3">
    <source>
        <dbReference type="Proteomes" id="UP000516437"/>
    </source>
</evidence>
<dbReference type="GO" id="GO:0005829">
    <property type="term" value="C:cytosol"/>
    <property type="evidence" value="ECO:0007669"/>
    <property type="project" value="TreeGrafter"/>
</dbReference>
<comment type="caution">
    <text evidence="2">The sequence shown here is derived from an EMBL/GenBank/DDBJ whole genome shotgun (WGS) entry which is preliminary data.</text>
</comment>
<gene>
    <name evidence="2" type="ORF">CJ030_MR7G024240</name>
</gene>
<reference evidence="2 3" key="1">
    <citation type="journal article" date="2019" name="Plant Biotechnol. J.">
        <title>The red bayberry genome and genetic basis of sex determination.</title>
        <authorList>
            <person name="Jia H.M."/>
            <person name="Jia H.J."/>
            <person name="Cai Q.L."/>
            <person name="Wang Y."/>
            <person name="Zhao H.B."/>
            <person name="Yang W.F."/>
            <person name="Wang G.Y."/>
            <person name="Li Y.H."/>
            <person name="Zhan D.L."/>
            <person name="Shen Y.T."/>
            <person name="Niu Q.F."/>
            <person name="Chang L."/>
            <person name="Qiu J."/>
            <person name="Zhao L."/>
            <person name="Xie H.B."/>
            <person name="Fu W.Y."/>
            <person name="Jin J."/>
            <person name="Li X.W."/>
            <person name="Jiao Y."/>
            <person name="Zhou C.C."/>
            <person name="Tu T."/>
            <person name="Chai C.Y."/>
            <person name="Gao J.L."/>
            <person name="Fan L.J."/>
            <person name="van de Weg E."/>
            <person name="Wang J.Y."/>
            <person name="Gao Z.S."/>
        </authorList>
    </citation>
    <scope>NUCLEOTIDE SEQUENCE [LARGE SCALE GENOMIC DNA]</scope>
    <source>
        <tissue evidence="2">Leaves</tissue>
    </source>
</reference>
<evidence type="ECO:0000313" key="2">
    <source>
        <dbReference type="EMBL" id="KAB1207878.1"/>
    </source>
</evidence>
<dbReference type="Gene3D" id="2.120.10.80">
    <property type="entry name" value="Kelch-type beta propeller"/>
    <property type="match status" value="1"/>
</dbReference>
<feature type="domain" description="CDC48 N-terminal subdomain" evidence="1">
    <location>
        <begin position="403"/>
        <end position="486"/>
    </location>
</feature>
<evidence type="ECO:0000259" key="1">
    <source>
        <dbReference type="SMART" id="SM01073"/>
    </source>
</evidence>
<dbReference type="InterPro" id="IPR050354">
    <property type="entry name" value="F-box/kelch-repeat_ARATH"/>
</dbReference>
<dbReference type="SMART" id="SM01073">
    <property type="entry name" value="CDC48_N"/>
    <property type="match status" value="1"/>
</dbReference>